<reference evidence="1" key="2">
    <citation type="submission" date="2025-09" db="UniProtKB">
        <authorList>
            <consortium name="Ensembl"/>
        </authorList>
    </citation>
    <scope>IDENTIFICATION</scope>
</reference>
<evidence type="ECO:0000313" key="1">
    <source>
        <dbReference type="Ensembl" id="ENSGMOP00000044281.1"/>
    </source>
</evidence>
<dbReference type="GeneTree" id="ENSGT00940000176908"/>
<keyword evidence="2" id="KW-1185">Reference proteome</keyword>
<dbReference type="OMA" id="LQHQAVW"/>
<name>A0A8C5BB71_GADMO</name>
<proteinExistence type="predicted"/>
<sequence>VGEGQVQDLVVVLRQGLHLLTGDAVVQALELPVPRHGGTWVSRHCAGDAVVAVEQLSPQELISGDSQPLSTGKEDLQHQAVWQGWATLHADILRIKRCENNQCSCRFVLLIYFFPIN</sequence>
<accession>A0A8C5BB71</accession>
<dbReference type="Proteomes" id="UP000694546">
    <property type="component" value="Chromosome 4"/>
</dbReference>
<organism evidence="1 2">
    <name type="scientific">Gadus morhua</name>
    <name type="common">Atlantic cod</name>
    <dbReference type="NCBI Taxonomy" id="8049"/>
    <lineage>
        <taxon>Eukaryota</taxon>
        <taxon>Metazoa</taxon>
        <taxon>Chordata</taxon>
        <taxon>Craniata</taxon>
        <taxon>Vertebrata</taxon>
        <taxon>Euteleostomi</taxon>
        <taxon>Actinopterygii</taxon>
        <taxon>Neopterygii</taxon>
        <taxon>Teleostei</taxon>
        <taxon>Neoteleostei</taxon>
        <taxon>Acanthomorphata</taxon>
        <taxon>Zeiogadaria</taxon>
        <taxon>Gadariae</taxon>
        <taxon>Gadiformes</taxon>
        <taxon>Gadoidei</taxon>
        <taxon>Gadidae</taxon>
        <taxon>Gadus</taxon>
    </lineage>
</organism>
<dbReference type="AlphaFoldDB" id="A0A8C5BB71"/>
<protein>
    <submittedName>
        <fullName evidence="1">Uncharacterized protein</fullName>
    </submittedName>
</protein>
<evidence type="ECO:0000313" key="2">
    <source>
        <dbReference type="Proteomes" id="UP000694546"/>
    </source>
</evidence>
<reference evidence="1" key="1">
    <citation type="submission" date="2025-08" db="UniProtKB">
        <authorList>
            <consortium name="Ensembl"/>
        </authorList>
    </citation>
    <scope>IDENTIFICATION</scope>
</reference>
<dbReference type="Ensembl" id="ENSGMOT00000045516.1">
    <property type="protein sequence ID" value="ENSGMOP00000044281.1"/>
    <property type="gene ID" value="ENSGMOG00000035620.1"/>
</dbReference>